<dbReference type="OrthoDB" id="18783at2759"/>
<evidence type="ECO:0000313" key="2">
    <source>
        <dbReference type="EMBL" id="GAQ89096.1"/>
    </source>
</evidence>
<keyword evidence="3" id="KW-1185">Reference proteome</keyword>
<feature type="signal peptide" evidence="1">
    <location>
        <begin position="1"/>
        <end position="25"/>
    </location>
</feature>
<dbReference type="OMA" id="IGCEIHS"/>
<organism evidence="2 3">
    <name type="scientific">Klebsormidium nitens</name>
    <name type="common">Green alga</name>
    <name type="synonym">Ulothrix nitens</name>
    <dbReference type="NCBI Taxonomy" id="105231"/>
    <lineage>
        <taxon>Eukaryota</taxon>
        <taxon>Viridiplantae</taxon>
        <taxon>Streptophyta</taxon>
        <taxon>Klebsormidiophyceae</taxon>
        <taxon>Klebsormidiales</taxon>
        <taxon>Klebsormidiaceae</taxon>
        <taxon>Klebsormidium</taxon>
    </lineage>
</organism>
<dbReference type="PROSITE" id="PS51257">
    <property type="entry name" value="PROKAR_LIPOPROTEIN"/>
    <property type="match status" value="1"/>
</dbReference>
<dbReference type="EMBL" id="DF237436">
    <property type="protein sequence ID" value="GAQ89096.1"/>
    <property type="molecule type" value="Genomic_DNA"/>
</dbReference>
<keyword evidence="1" id="KW-0732">Signal</keyword>
<gene>
    <name evidence="2" type="ORF">KFL_004870010</name>
</gene>
<name>A0A1Y1IK19_KLENI</name>
<evidence type="ECO:0000256" key="1">
    <source>
        <dbReference type="SAM" id="SignalP"/>
    </source>
</evidence>
<evidence type="ECO:0000313" key="3">
    <source>
        <dbReference type="Proteomes" id="UP000054558"/>
    </source>
</evidence>
<feature type="chain" id="PRO_5012824315" evidence="1">
    <location>
        <begin position="26"/>
        <end position="765"/>
    </location>
</feature>
<protein>
    <submittedName>
        <fullName evidence="2">Uncharacterized protein</fullName>
    </submittedName>
</protein>
<sequence length="765" mass="82239">MAGRSLSALLLVTLALAACFSSAAAQQTVYPDTISYQAHGRDDIRQWRSDIIKGTTVWKVDFNFLPQVWCQNQPNVADPSDPRGCILLVHSQTAYNFGDRGPNSTTDVLNWLADPANKPLISMDKPRQYFAMTFRNFIINWGGRTPKSPCDNSTDSNNNIALFDDFFNAANKVIQDNNLNVEFYIDQIAASGNASCLADRWRPWVSSWDRGVLDNQAQSNTSSNGDDRFQVMNRGELTSQWQQFANNSFFKFGQSSYPLVLYEPIDEPRINFYQDIYLSSGLNHVPGFRIATNSDPAMFNLYSGSRSKKTVHVQITNDTAINVNSPANNRVLGYVNWPQTVTIPGSGSFTIVTIYIDNTQTYRYIAHSAQAPADVSNVAGPLPRVKMQNYTQIGRSALPSPPSGILTSAGQVNVNGNQLIWVSNNTAMLTYKLDASTGSLTFNSVTLFTANSTTDVQWGVVTAIPFPGASDGSLAVVKVTAGALDNNIRLLTPCTVWAQLYKVNPLAASNTSVAAASAVGSTQCISNWPGPSQGSGAKLAATIVPAYNGSRCNGGIEVFAAYSGYFSFNMISIDPKVYATHFCMDPAGGDSPAPLVPALTTYPPVFAIGDFPSVAALAYNGRAVLALVNTNSFCYNSYQRDDSPLGLPQICDAYKLGFGQPSLGVLAYTYGYADVLVPKLQANTPNGTLITSACDDMLLHGTYDQGYQPTIALAYPGGPAPVAVEVHVGIESLAHGDCGSPVPSSGLVLDSWVLPQLPTAAPASS</sequence>
<accession>A0A1Y1IK19</accession>
<reference evidence="2 3" key="1">
    <citation type="journal article" date="2014" name="Nat. Commun.">
        <title>Klebsormidium flaccidum genome reveals primary factors for plant terrestrial adaptation.</title>
        <authorList>
            <person name="Hori K."/>
            <person name="Maruyama F."/>
            <person name="Fujisawa T."/>
            <person name="Togashi T."/>
            <person name="Yamamoto N."/>
            <person name="Seo M."/>
            <person name="Sato S."/>
            <person name="Yamada T."/>
            <person name="Mori H."/>
            <person name="Tajima N."/>
            <person name="Moriyama T."/>
            <person name="Ikeuchi M."/>
            <person name="Watanabe M."/>
            <person name="Wada H."/>
            <person name="Kobayashi K."/>
            <person name="Saito M."/>
            <person name="Masuda T."/>
            <person name="Sasaki-Sekimoto Y."/>
            <person name="Mashiguchi K."/>
            <person name="Awai K."/>
            <person name="Shimojima M."/>
            <person name="Masuda S."/>
            <person name="Iwai M."/>
            <person name="Nobusawa T."/>
            <person name="Narise T."/>
            <person name="Kondo S."/>
            <person name="Saito H."/>
            <person name="Sato R."/>
            <person name="Murakawa M."/>
            <person name="Ihara Y."/>
            <person name="Oshima-Yamada Y."/>
            <person name="Ohtaka K."/>
            <person name="Satoh M."/>
            <person name="Sonobe K."/>
            <person name="Ishii M."/>
            <person name="Ohtani R."/>
            <person name="Kanamori-Sato M."/>
            <person name="Honoki R."/>
            <person name="Miyazaki D."/>
            <person name="Mochizuki H."/>
            <person name="Umetsu J."/>
            <person name="Higashi K."/>
            <person name="Shibata D."/>
            <person name="Kamiya Y."/>
            <person name="Sato N."/>
            <person name="Nakamura Y."/>
            <person name="Tabata S."/>
            <person name="Ida S."/>
            <person name="Kurokawa K."/>
            <person name="Ohta H."/>
        </authorList>
    </citation>
    <scope>NUCLEOTIDE SEQUENCE [LARGE SCALE GENOMIC DNA]</scope>
    <source>
        <strain evidence="2 3">NIES-2285</strain>
    </source>
</reference>
<dbReference type="AlphaFoldDB" id="A0A1Y1IK19"/>
<proteinExistence type="predicted"/>
<dbReference type="Proteomes" id="UP000054558">
    <property type="component" value="Unassembled WGS sequence"/>
</dbReference>